<dbReference type="EMBL" id="LKHV02000001">
    <property type="protein sequence ID" value="MCS5709248.1"/>
    <property type="molecule type" value="Genomic_DNA"/>
</dbReference>
<dbReference type="Gene3D" id="3.40.50.1820">
    <property type="entry name" value="alpha/beta hydrolase"/>
    <property type="match status" value="1"/>
</dbReference>
<comment type="caution">
    <text evidence="2">The sequence shown here is derived from an EMBL/GenBank/DDBJ whole genome shotgun (WGS) entry which is preliminary data.</text>
</comment>
<feature type="compositionally biased region" description="Basic and acidic residues" evidence="1">
    <location>
        <begin position="483"/>
        <end position="496"/>
    </location>
</feature>
<dbReference type="OrthoDB" id="5644263at2"/>
<dbReference type="EMBL" id="LKHV01000009">
    <property type="protein sequence ID" value="KRG18139.1"/>
    <property type="molecule type" value="Genomic_DNA"/>
</dbReference>
<dbReference type="PANTHER" id="PTHR12277">
    <property type="entry name" value="ALPHA/BETA HYDROLASE DOMAIN-CONTAINING PROTEIN"/>
    <property type="match status" value="1"/>
</dbReference>
<name>A0A0Q9YBX8_9GAMM</name>
<dbReference type="SUPFAM" id="SSF53474">
    <property type="entry name" value="alpha/beta-Hydrolases"/>
    <property type="match status" value="1"/>
</dbReference>
<evidence type="ECO:0000313" key="2">
    <source>
        <dbReference type="EMBL" id="KRG18139.1"/>
    </source>
</evidence>
<dbReference type="RefSeq" id="WP_141651915.1">
    <property type="nucleotide sequence ID" value="NZ_LKHV02000001.1"/>
</dbReference>
<evidence type="ECO:0000313" key="4">
    <source>
        <dbReference type="Proteomes" id="UP000051494"/>
    </source>
</evidence>
<accession>A0A0Q9YBX8</accession>
<dbReference type="InterPro" id="IPR008536">
    <property type="entry name" value="DUF818"/>
</dbReference>
<sequence>MMLEKKLRKILLPITAKSVGASNKARLKKFIASQDKLIQQEAASLGISFQKIDFSGGQDVATFRPRSDIALPCVMVFIGNDSCMEEKYSQFLDIAVTLNCNVIACNYPGVGNSKHKVKKYSEVVDTCVALAENANHIVGEHSSLLLYGHSFGGAVATNVAKILTDKGAQPLLINDRSFSNTTRKAHELTFEDTLSIPSNRLSKKAVEVVFKLGNWHIDVAADYQSLAAEHKLCIQVEKDGYISESASLKYKLDPKDSSVQTVIALADENIKIKVDPHQLPLADIIHTTPDERTENGLQMMQKLLNTSDYRATNDLSFNQLKRKTYQDLRLEIFNYSLKKSPSVSFEEILNRHLQRCPEVLYYRNETINADEKREDFTLLHLTLYLMSCTTEAEQREKFETVLKTFLEKGMNKDCQSLTYGSAQEYAEHLHLDINWLRLSGTEVTPSAPVNIELTDETENSLNPSISTSASSSDIKKRNTYSPYREDSKKRKTRASEDDNTESTSHPTKHKRSRK</sequence>
<dbReference type="PANTHER" id="PTHR12277:SF81">
    <property type="entry name" value="PROTEIN ABHD13"/>
    <property type="match status" value="1"/>
</dbReference>
<dbReference type="Proteomes" id="UP000051494">
    <property type="component" value="Unassembled WGS sequence"/>
</dbReference>
<reference evidence="3" key="2">
    <citation type="journal article" date="2016" name="Genome Announc.">
        <title>Draft Genome Sequences of Two Novel Amoeba-Resistant Intranuclear Bacteria, 'Candidatus Berkiella cookevillensis' and 'Candidatus Berkiella aquae'.</title>
        <authorList>
            <person name="Mehari Y.T."/>
            <person name="Arivett B.A."/>
            <person name="Farone A.L."/>
            <person name="Gunderson J.H."/>
            <person name="Farone M.B."/>
        </authorList>
    </citation>
    <scope>NUCLEOTIDE SEQUENCE</scope>
    <source>
        <strain evidence="3">CC99</strain>
    </source>
</reference>
<feature type="compositionally biased region" description="Low complexity" evidence="1">
    <location>
        <begin position="460"/>
        <end position="472"/>
    </location>
</feature>
<protein>
    <submittedName>
        <fullName evidence="2 3">Alpha/beta hydrolase</fullName>
    </submittedName>
</protein>
<dbReference type="InterPro" id="IPR029058">
    <property type="entry name" value="AB_hydrolase_fold"/>
</dbReference>
<dbReference type="Pfam" id="PF05677">
    <property type="entry name" value="DUF818"/>
    <property type="match status" value="1"/>
</dbReference>
<feature type="region of interest" description="Disordered" evidence="1">
    <location>
        <begin position="454"/>
        <end position="514"/>
    </location>
</feature>
<reference evidence="3" key="3">
    <citation type="submission" date="2021-06" db="EMBL/GenBank/DDBJ databases">
        <title>Genomic Description and Analysis of Intracellular Bacteria, Candidatus Berkiella cookevillensis and Candidatus Berkiella aquae.</title>
        <authorList>
            <person name="Kidane D.T."/>
            <person name="Mehari Y.T."/>
            <person name="Rice F.C."/>
            <person name="Arivett B.A."/>
            <person name="Farone A.L."/>
            <person name="Berk S.G."/>
            <person name="Farone M.B."/>
        </authorList>
    </citation>
    <scope>NUCLEOTIDE SEQUENCE</scope>
    <source>
        <strain evidence="3">CC99</strain>
    </source>
</reference>
<dbReference type="AlphaFoldDB" id="A0A0Q9YBX8"/>
<evidence type="ECO:0000313" key="3">
    <source>
        <dbReference type="EMBL" id="MCS5709248.1"/>
    </source>
</evidence>
<organism evidence="2">
    <name type="scientific">Candidatus Berkiella cookevillensis</name>
    <dbReference type="NCBI Taxonomy" id="437022"/>
    <lineage>
        <taxon>Bacteria</taxon>
        <taxon>Pseudomonadati</taxon>
        <taxon>Pseudomonadota</taxon>
        <taxon>Gammaproteobacteria</taxon>
        <taxon>Candidatus Berkiellales</taxon>
        <taxon>Candidatus Berkiellaceae</taxon>
        <taxon>Candidatus Berkiella</taxon>
    </lineage>
</organism>
<keyword evidence="4" id="KW-1185">Reference proteome</keyword>
<evidence type="ECO:0000256" key="1">
    <source>
        <dbReference type="SAM" id="MobiDB-lite"/>
    </source>
</evidence>
<keyword evidence="2" id="KW-0378">Hydrolase</keyword>
<gene>
    <name evidence="3" type="ORF">CC99x_010055</name>
    <name evidence="2" type="ORF">CC99x_01851</name>
</gene>
<reference evidence="2" key="1">
    <citation type="submission" date="2015-09" db="EMBL/GenBank/DDBJ databases">
        <title>Draft Genome Sequences of Two Novel Amoeba-resistant Intranuclear Bacteria, Candidatus Berkiella cookevillensis and Candidatus Berkiella aquae.</title>
        <authorList>
            <person name="Mehari Y.T."/>
            <person name="Arivett B.A."/>
            <person name="Farone A.L."/>
            <person name="Gunderson J.H."/>
            <person name="Farone M.B."/>
        </authorList>
    </citation>
    <scope>NUCLEOTIDE SEQUENCE [LARGE SCALE GENOMIC DNA]</scope>
    <source>
        <strain evidence="2">CC99</strain>
    </source>
</reference>
<dbReference type="GO" id="GO:0016787">
    <property type="term" value="F:hydrolase activity"/>
    <property type="evidence" value="ECO:0007669"/>
    <property type="project" value="UniProtKB-KW"/>
</dbReference>
<proteinExistence type="predicted"/>